<keyword evidence="2" id="KW-1185">Reference proteome</keyword>
<organism evidence="1 2">
    <name type="scientific">Cylindrotheca closterium</name>
    <dbReference type="NCBI Taxonomy" id="2856"/>
    <lineage>
        <taxon>Eukaryota</taxon>
        <taxon>Sar</taxon>
        <taxon>Stramenopiles</taxon>
        <taxon>Ochrophyta</taxon>
        <taxon>Bacillariophyta</taxon>
        <taxon>Bacillariophyceae</taxon>
        <taxon>Bacillariophycidae</taxon>
        <taxon>Bacillariales</taxon>
        <taxon>Bacillariaceae</taxon>
        <taxon>Cylindrotheca</taxon>
    </lineage>
</organism>
<gene>
    <name evidence="1" type="ORF">CYCCA115_LOCUS11955</name>
</gene>
<proteinExistence type="predicted"/>
<dbReference type="EMBL" id="CAKOGP040001758">
    <property type="protein sequence ID" value="CAJ1949159.1"/>
    <property type="molecule type" value="Genomic_DNA"/>
</dbReference>
<dbReference type="AlphaFoldDB" id="A0AAD2JH44"/>
<dbReference type="Proteomes" id="UP001295423">
    <property type="component" value="Unassembled WGS sequence"/>
</dbReference>
<sequence>MVARTQKPQHHQLFNSSFDKIEFDFDDLKSPTPQKATKKSVRFERHDHVYEIPHIDDLSDEEIDDVWMHPDDFKAIRRECQAIILIIEHDSDLIEGAELRGLEHHTSKQKKQAQAIQKLLYDTVERLQTYGDQSSTDVSDMLACMCQKISKRPEAFARQTAAEDEEEAKKV</sequence>
<name>A0AAD2JH44_9STRA</name>
<evidence type="ECO:0000313" key="2">
    <source>
        <dbReference type="Proteomes" id="UP001295423"/>
    </source>
</evidence>
<comment type="caution">
    <text evidence="1">The sequence shown here is derived from an EMBL/GenBank/DDBJ whole genome shotgun (WGS) entry which is preliminary data.</text>
</comment>
<reference evidence="1" key="1">
    <citation type="submission" date="2023-08" db="EMBL/GenBank/DDBJ databases">
        <authorList>
            <person name="Audoor S."/>
            <person name="Bilcke G."/>
        </authorList>
    </citation>
    <scope>NUCLEOTIDE SEQUENCE</scope>
</reference>
<protein>
    <submittedName>
        <fullName evidence="1">Uncharacterized protein</fullName>
    </submittedName>
</protein>
<accession>A0AAD2JH44</accession>
<evidence type="ECO:0000313" key="1">
    <source>
        <dbReference type="EMBL" id="CAJ1949159.1"/>
    </source>
</evidence>